<comment type="caution">
    <text evidence="1">The sequence shown here is derived from an EMBL/GenBank/DDBJ whole genome shotgun (WGS) entry which is preliminary data.</text>
</comment>
<keyword evidence="2" id="KW-1185">Reference proteome</keyword>
<evidence type="ECO:0000313" key="1">
    <source>
        <dbReference type="EMBL" id="KAG1302689.1"/>
    </source>
</evidence>
<proteinExistence type="predicted"/>
<dbReference type="Gene3D" id="3.10.20.10">
    <property type="match status" value="1"/>
</dbReference>
<gene>
    <name evidence="1" type="ORF">G6F64_010716</name>
</gene>
<dbReference type="GO" id="GO:0003735">
    <property type="term" value="F:structural constituent of ribosome"/>
    <property type="evidence" value="ECO:0007669"/>
    <property type="project" value="InterPro"/>
</dbReference>
<protein>
    <submittedName>
        <fullName evidence="1">Uncharacterized protein</fullName>
    </submittedName>
</protein>
<name>A0A9P6X0I4_RHIOR</name>
<dbReference type="PANTHER" id="PTHR10052">
    <property type="entry name" value="60S RIBOSOMAL PROTEIN L18A"/>
    <property type="match status" value="1"/>
</dbReference>
<evidence type="ECO:0000313" key="2">
    <source>
        <dbReference type="Proteomes" id="UP000716291"/>
    </source>
</evidence>
<dbReference type="GO" id="GO:0006412">
    <property type="term" value="P:translation"/>
    <property type="evidence" value="ECO:0007669"/>
    <property type="project" value="InterPro"/>
</dbReference>
<dbReference type="EMBL" id="JAANQT010002313">
    <property type="protein sequence ID" value="KAG1302689.1"/>
    <property type="molecule type" value="Genomic_DNA"/>
</dbReference>
<dbReference type="InterPro" id="IPR021138">
    <property type="entry name" value="Ribosomal_eL20_eukaryotes"/>
</dbReference>
<dbReference type="SUPFAM" id="SSF160374">
    <property type="entry name" value="RplX-like"/>
    <property type="match status" value="1"/>
</dbReference>
<dbReference type="AlphaFoldDB" id="A0A9P6X0I4"/>
<sequence>MIDQDMAARHRARFRSVQIIRVAEVKDADVRRQYIKQLLTPKLAFPLPHRIVKADKKHRALFIAKRPTTFY</sequence>
<reference evidence="1" key="1">
    <citation type="journal article" date="2020" name="Microb. Genom.">
        <title>Genetic diversity of clinical and environmental Mucorales isolates obtained from an investigation of mucormycosis cases among solid organ transplant recipients.</title>
        <authorList>
            <person name="Nguyen M.H."/>
            <person name="Kaul D."/>
            <person name="Muto C."/>
            <person name="Cheng S.J."/>
            <person name="Richter R.A."/>
            <person name="Bruno V.M."/>
            <person name="Liu G."/>
            <person name="Beyhan S."/>
            <person name="Sundermann A.J."/>
            <person name="Mounaud S."/>
            <person name="Pasculle A.W."/>
            <person name="Nierman W.C."/>
            <person name="Driscoll E."/>
            <person name="Cumbie R."/>
            <person name="Clancy C.J."/>
            <person name="Dupont C.L."/>
        </authorList>
    </citation>
    <scope>NUCLEOTIDE SEQUENCE</scope>
    <source>
        <strain evidence="1">GL11</strain>
    </source>
</reference>
<dbReference type="GO" id="GO:0005840">
    <property type="term" value="C:ribosome"/>
    <property type="evidence" value="ECO:0007669"/>
    <property type="project" value="InterPro"/>
</dbReference>
<accession>A0A9P6X0I4</accession>
<organism evidence="1 2">
    <name type="scientific">Rhizopus oryzae</name>
    <name type="common">Mucormycosis agent</name>
    <name type="synonym">Rhizopus arrhizus var. delemar</name>
    <dbReference type="NCBI Taxonomy" id="64495"/>
    <lineage>
        <taxon>Eukaryota</taxon>
        <taxon>Fungi</taxon>
        <taxon>Fungi incertae sedis</taxon>
        <taxon>Mucoromycota</taxon>
        <taxon>Mucoromycotina</taxon>
        <taxon>Mucoromycetes</taxon>
        <taxon>Mucorales</taxon>
        <taxon>Mucorineae</taxon>
        <taxon>Rhizopodaceae</taxon>
        <taxon>Rhizopus</taxon>
    </lineage>
</organism>
<dbReference type="Proteomes" id="UP000716291">
    <property type="component" value="Unassembled WGS sequence"/>
</dbReference>